<evidence type="ECO:0000313" key="2">
    <source>
        <dbReference type="EMBL" id="KFB52834.1"/>
    </source>
</evidence>
<evidence type="ECO:0000313" key="3">
    <source>
        <dbReference type="EnsemblMetazoa" id="ASIC021103-PA"/>
    </source>
</evidence>
<organism evidence="2">
    <name type="scientific">Anopheles sinensis</name>
    <name type="common">Mosquito</name>
    <dbReference type="NCBI Taxonomy" id="74873"/>
    <lineage>
        <taxon>Eukaryota</taxon>
        <taxon>Metazoa</taxon>
        <taxon>Ecdysozoa</taxon>
        <taxon>Arthropoda</taxon>
        <taxon>Hexapoda</taxon>
        <taxon>Insecta</taxon>
        <taxon>Pterygota</taxon>
        <taxon>Neoptera</taxon>
        <taxon>Endopterygota</taxon>
        <taxon>Diptera</taxon>
        <taxon>Nematocera</taxon>
        <taxon>Culicoidea</taxon>
        <taxon>Culicidae</taxon>
        <taxon>Anophelinae</taxon>
        <taxon>Anopheles</taxon>
    </lineage>
</organism>
<name>A0A084WRJ0_ANOSI</name>
<dbReference type="EMBL" id="ATLV01026097">
    <property type="status" value="NOT_ANNOTATED_CDS"/>
    <property type="molecule type" value="Genomic_DNA"/>
</dbReference>
<dbReference type="AlphaFoldDB" id="A0A084WRJ0"/>
<feature type="compositionally biased region" description="Basic and acidic residues" evidence="1">
    <location>
        <begin position="21"/>
        <end position="30"/>
    </location>
</feature>
<gene>
    <name evidence="2" type="ORF">ZHAS_00021103</name>
</gene>
<reference evidence="3" key="2">
    <citation type="submission" date="2020-05" db="UniProtKB">
        <authorList>
            <consortium name="EnsemblMetazoa"/>
        </authorList>
    </citation>
    <scope>IDENTIFICATION</scope>
</reference>
<dbReference type="VEuPathDB" id="VectorBase:ASIC021103"/>
<evidence type="ECO:0000256" key="1">
    <source>
        <dbReference type="SAM" id="MobiDB-lite"/>
    </source>
</evidence>
<accession>A0A084WRJ0</accession>
<sequence>MTSPRRTKTTTTTNIRPAMADPRKASRKEQETESIFLSPHCHIRAASVIIMMLAFGRATGPYLVQKFSATRVLVSRVMGGGDGNHHDDTVCSLRITGARGGTGEQGTDVSVPDIDTDGIPLSDVGDRLDVCRSRSTVSTQSGFQSVLECQAAHCSAALSISKANLHP</sequence>
<dbReference type="Proteomes" id="UP000030765">
    <property type="component" value="Unassembled WGS sequence"/>
</dbReference>
<feature type="region of interest" description="Disordered" evidence="1">
    <location>
        <begin position="1"/>
        <end position="30"/>
    </location>
</feature>
<dbReference type="EnsemblMetazoa" id="ASIC021103-RA">
    <property type="protein sequence ID" value="ASIC021103-PA"/>
    <property type="gene ID" value="ASIC021103"/>
</dbReference>
<dbReference type="EMBL" id="KE525406">
    <property type="protein sequence ID" value="KFB52834.1"/>
    <property type="molecule type" value="Genomic_DNA"/>
</dbReference>
<reference evidence="2 4" key="1">
    <citation type="journal article" date="2014" name="BMC Genomics">
        <title>Genome sequence of Anopheles sinensis provides insight into genetics basis of mosquito competence for malaria parasites.</title>
        <authorList>
            <person name="Zhou D."/>
            <person name="Zhang D."/>
            <person name="Ding G."/>
            <person name="Shi L."/>
            <person name="Hou Q."/>
            <person name="Ye Y."/>
            <person name="Xu Y."/>
            <person name="Zhou H."/>
            <person name="Xiong C."/>
            <person name="Li S."/>
            <person name="Yu J."/>
            <person name="Hong S."/>
            <person name="Yu X."/>
            <person name="Zou P."/>
            <person name="Chen C."/>
            <person name="Chang X."/>
            <person name="Wang W."/>
            <person name="Lv Y."/>
            <person name="Sun Y."/>
            <person name="Ma L."/>
            <person name="Shen B."/>
            <person name="Zhu C."/>
        </authorList>
    </citation>
    <scope>NUCLEOTIDE SEQUENCE [LARGE SCALE GENOMIC DNA]</scope>
</reference>
<proteinExistence type="predicted"/>
<keyword evidence="4" id="KW-1185">Reference proteome</keyword>
<evidence type="ECO:0000313" key="4">
    <source>
        <dbReference type="Proteomes" id="UP000030765"/>
    </source>
</evidence>
<protein>
    <submittedName>
        <fullName evidence="2 3">Uncharacterized protein</fullName>
    </submittedName>
</protein>